<dbReference type="Proteomes" id="UP000887560">
    <property type="component" value="Unplaced"/>
</dbReference>
<organism evidence="3 4">
    <name type="scientific">Meloidogyne floridensis</name>
    <dbReference type="NCBI Taxonomy" id="298350"/>
    <lineage>
        <taxon>Eukaryota</taxon>
        <taxon>Metazoa</taxon>
        <taxon>Ecdysozoa</taxon>
        <taxon>Nematoda</taxon>
        <taxon>Chromadorea</taxon>
        <taxon>Rhabditida</taxon>
        <taxon>Tylenchina</taxon>
        <taxon>Tylenchomorpha</taxon>
        <taxon>Tylenchoidea</taxon>
        <taxon>Meloidogynidae</taxon>
        <taxon>Meloidogyninae</taxon>
        <taxon>Meloidogyne</taxon>
    </lineage>
</organism>
<dbReference type="WBParaSite" id="scf7180000420422.g5272">
    <property type="protein sequence ID" value="scf7180000420422.g5272"/>
    <property type="gene ID" value="scf7180000420422.g5272"/>
</dbReference>
<name>A0A915NSA0_9BILA</name>
<sequence length="103" mass="11175">MIRQKSNKIILLFLLLICYARKIEGGNVGEDEGDGSKIIWSEGEVEGGKVKVGGSKGGELEQGRGELGGIKSDIERGEGGQIEVKEGERVPEQFIKKSDKETK</sequence>
<keyword evidence="3" id="KW-1185">Reference proteome</keyword>
<keyword evidence="2" id="KW-0732">Signal</keyword>
<feature type="signal peptide" evidence="2">
    <location>
        <begin position="1"/>
        <end position="25"/>
    </location>
</feature>
<evidence type="ECO:0000313" key="4">
    <source>
        <dbReference type="WBParaSite" id="scf7180000420422.g5272"/>
    </source>
</evidence>
<reference evidence="4" key="1">
    <citation type="submission" date="2022-11" db="UniProtKB">
        <authorList>
            <consortium name="WormBaseParasite"/>
        </authorList>
    </citation>
    <scope>IDENTIFICATION</scope>
</reference>
<feature type="chain" id="PRO_5037433072" evidence="2">
    <location>
        <begin position="26"/>
        <end position="103"/>
    </location>
</feature>
<feature type="region of interest" description="Disordered" evidence="1">
    <location>
        <begin position="51"/>
        <end position="103"/>
    </location>
</feature>
<feature type="compositionally biased region" description="Basic and acidic residues" evidence="1">
    <location>
        <begin position="72"/>
        <end position="103"/>
    </location>
</feature>
<evidence type="ECO:0000256" key="1">
    <source>
        <dbReference type="SAM" id="MobiDB-lite"/>
    </source>
</evidence>
<evidence type="ECO:0000256" key="2">
    <source>
        <dbReference type="SAM" id="SignalP"/>
    </source>
</evidence>
<evidence type="ECO:0000313" key="3">
    <source>
        <dbReference type="Proteomes" id="UP000887560"/>
    </source>
</evidence>
<proteinExistence type="predicted"/>
<dbReference type="AlphaFoldDB" id="A0A915NSA0"/>
<accession>A0A915NSA0</accession>
<protein>
    <submittedName>
        <fullName evidence="4">Uncharacterized protein</fullName>
    </submittedName>
</protein>